<dbReference type="FunFam" id="1.10.287.950:FF:000001">
    <property type="entry name" value="Methyl-accepting chemotaxis sensory transducer"/>
    <property type="match status" value="1"/>
</dbReference>
<dbReference type="Pfam" id="PF00672">
    <property type="entry name" value="HAMP"/>
    <property type="match status" value="1"/>
</dbReference>
<comment type="similarity">
    <text evidence="3">Belongs to the methyl-accepting chemotaxis (MCP) protein family.</text>
</comment>
<evidence type="ECO:0000256" key="7">
    <source>
        <dbReference type="SAM" id="Phobius"/>
    </source>
</evidence>
<dbReference type="CDD" id="cd11386">
    <property type="entry name" value="MCP_signal"/>
    <property type="match status" value="1"/>
</dbReference>
<keyword evidence="7" id="KW-0472">Membrane</keyword>
<dbReference type="InterPro" id="IPR004090">
    <property type="entry name" value="Chemotax_Me-accpt_rcpt"/>
</dbReference>
<dbReference type="CDD" id="cd06225">
    <property type="entry name" value="HAMP"/>
    <property type="match status" value="1"/>
</dbReference>
<keyword evidence="7" id="KW-1133">Transmembrane helix</keyword>
<evidence type="ECO:0000256" key="1">
    <source>
        <dbReference type="ARBA" id="ARBA00004370"/>
    </source>
</evidence>
<evidence type="ECO:0000259" key="9">
    <source>
        <dbReference type="PROSITE" id="PS50885"/>
    </source>
</evidence>
<keyword evidence="7" id="KW-0812">Transmembrane</keyword>
<evidence type="ECO:0000256" key="5">
    <source>
        <dbReference type="SAM" id="Coils"/>
    </source>
</evidence>
<evidence type="ECO:0000313" key="10">
    <source>
        <dbReference type="EMBL" id="AYR25697.1"/>
    </source>
</evidence>
<evidence type="ECO:0000256" key="4">
    <source>
        <dbReference type="PROSITE-ProRule" id="PRU00284"/>
    </source>
</evidence>
<keyword evidence="4" id="KW-0807">Transducer</keyword>
<protein>
    <submittedName>
        <fullName evidence="10">Methyl-accepting chemotaxis protein</fullName>
    </submittedName>
</protein>
<dbReference type="Pfam" id="PF12729">
    <property type="entry name" value="4HB_MCP_1"/>
    <property type="match status" value="1"/>
</dbReference>
<dbReference type="PANTHER" id="PTHR43531">
    <property type="entry name" value="PROTEIN ICFG"/>
    <property type="match status" value="1"/>
</dbReference>
<dbReference type="Gene3D" id="1.10.287.950">
    <property type="entry name" value="Methyl-accepting chemotaxis protein"/>
    <property type="match status" value="1"/>
</dbReference>
<feature type="coiled-coil region" evidence="5">
    <location>
        <begin position="469"/>
        <end position="507"/>
    </location>
</feature>
<dbReference type="Gene3D" id="6.10.340.10">
    <property type="match status" value="1"/>
</dbReference>
<dbReference type="AlphaFoldDB" id="A0AAD0U9A9"/>
<accession>A0AAD0U9A9</accession>
<dbReference type="PROSITE" id="PS50885">
    <property type="entry name" value="HAMP"/>
    <property type="match status" value="1"/>
</dbReference>
<dbReference type="SMART" id="SM00283">
    <property type="entry name" value="MA"/>
    <property type="match status" value="1"/>
</dbReference>
<dbReference type="InterPro" id="IPR004089">
    <property type="entry name" value="MCPsignal_dom"/>
</dbReference>
<feature type="domain" description="Methyl-accepting transducer" evidence="8">
    <location>
        <begin position="269"/>
        <end position="498"/>
    </location>
</feature>
<keyword evidence="2" id="KW-0488">Methylation</keyword>
<feature type="transmembrane region" description="Helical" evidence="7">
    <location>
        <begin position="12"/>
        <end position="32"/>
    </location>
</feature>
<dbReference type="SMART" id="SM00304">
    <property type="entry name" value="HAMP"/>
    <property type="match status" value="1"/>
</dbReference>
<proteinExistence type="inferred from homology"/>
<evidence type="ECO:0000256" key="3">
    <source>
        <dbReference type="ARBA" id="ARBA00029447"/>
    </source>
</evidence>
<evidence type="ECO:0000259" key="8">
    <source>
        <dbReference type="PROSITE" id="PS50111"/>
    </source>
</evidence>
<dbReference type="GO" id="GO:0007165">
    <property type="term" value="P:signal transduction"/>
    <property type="evidence" value="ECO:0007669"/>
    <property type="project" value="UniProtKB-KW"/>
</dbReference>
<feature type="compositionally biased region" description="Basic and acidic residues" evidence="6">
    <location>
        <begin position="571"/>
        <end position="582"/>
    </location>
</feature>
<evidence type="ECO:0000313" key="11">
    <source>
        <dbReference type="Proteomes" id="UP000269199"/>
    </source>
</evidence>
<dbReference type="CDD" id="cd19411">
    <property type="entry name" value="MCP2201-like_sensor"/>
    <property type="match status" value="1"/>
</dbReference>
<evidence type="ECO:0000256" key="6">
    <source>
        <dbReference type="SAM" id="MobiDB-lite"/>
    </source>
</evidence>
<evidence type="ECO:0000256" key="2">
    <source>
        <dbReference type="ARBA" id="ARBA00022481"/>
    </source>
</evidence>
<name>A0AAD0U9A9_9BURK</name>
<dbReference type="InterPro" id="IPR003660">
    <property type="entry name" value="HAMP_dom"/>
</dbReference>
<reference evidence="10 11" key="1">
    <citation type="submission" date="2017-11" db="EMBL/GenBank/DDBJ databases">
        <title>Complete genome sequence of Herbaspirillum rubrisubalbicans DSM 11543.</title>
        <authorList>
            <person name="Chen M."/>
            <person name="An Q."/>
        </authorList>
    </citation>
    <scope>NUCLEOTIDE SEQUENCE [LARGE SCALE GENOMIC DNA]</scope>
    <source>
        <strain evidence="10 11">DSM 11543</strain>
    </source>
</reference>
<organism evidence="10 11">
    <name type="scientific">Herbaspirillum rubrisubalbicans</name>
    <dbReference type="NCBI Taxonomy" id="80842"/>
    <lineage>
        <taxon>Bacteria</taxon>
        <taxon>Pseudomonadati</taxon>
        <taxon>Pseudomonadota</taxon>
        <taxon>Betaproteobacteria</taxon>
        <taxon>Burkholderiales</taxon>
        <taxon>Oxalobacteraceae</taxon>
        <taxon>Herbaspirillum</taxon>
    </lineage>
</organism>
<gene>
    <name evidence="10" type="ORF">RC54_18590</name>
</gene>
<comment type="subcellular location">
    <subcellularLocation>
        <location evidence="1">Membrane</location>
    </subcellularLocation>
</comment>
<dbReference type="GO" id="GO:0006935">
    <property type="term" value="P:chemotaxis"/>
    <property type="evidence" value="ECO:0007669"/>
    <property type="project" value="InterPro"/>
</dbReference>
<dbReference type="RefSeq" id="WP_058896421.1">
    <property type="nucleotide sequence ID" value="NZ_CP024996.1"/>
</dbReference>
<dbReference type="InterPro" id="IPR051310">
    <property type="entry name" value="MCP_chemotaxis"/>
</dbReference>
<dbReference type="SUPFAM" id="SSF58104">
    <property type="entry name" value="Methyl-accepting chemotaxis protein (MCP) signaling domain"/>
    <property type="match status" value="1"/>
</dbReference>
<dbReference type="InterPro" id="IPR024478">
    <property type="entry name" value="HlyB_4HB_MCP"/>
</dbReference>
<feature type="region of interest" description="Disordered" evidence="6">
    <location>
        <begin position="531"/>
        <end position="582"/>
    </location>
</feature>
<dbReference type="GO" id="GO:0004888">
    <property type="term" value="F:transmembrane signaling receptor activity"/>
    <property type="evidence" value="ECO:0007669"/>
    <property type="project" value="InterPro"/>
</dbReference>
<dbReference type="PRINTS" id="PR00260">
    <property type="entry name" value="CHEMTRNSDUCR"/>
</dbReference>
<sequence length="582" mass="62225">MRFNNFSIATRLAIAFSVLILAIATIVTLGLIRLGDINEAINLVVNDRYKKIALINTIAGKMDDVAISVRNQLLTSDPGQAAREQANTKELASQVAAHFQELETFLIDPAARAQFAKVMTARDQYTSLRTQIEELNAKGQRETAVELLVVKLTSLQKAYFGELEAFSNMQKKLMDQSVEDAEAAYNTTRLIMLGSGLLSTLFASLIAWTISRSITRPLSRAVEVAETVAAGDLTAVITAHSTDETGRLLQALAAMNQKLKAIVLEVRHSTDSMVAASTQIATGNLDLSSRTEEQASALEETASSLEQLTSSVKQNADHTRKSSELAGTATAVANQGGEAVKQVVQTMGAINDSSRKIVDIISVIDGIAFQTNILALNAAVEAARAGEQGRGFAVVASEVRALAQRSATAAKEIKELINDSVNQVSSGTELVAQAGNTMDQVVSSIEQVGHIVSEISSATHEQSEGIEQVNQAIMQMDNTTQQNAALVEEAAAAAQALQDQAQRLLELVSVFRLDEAGGPELRTMQMPQAASLKSSAVTSKALPSKQQTQPQSARPAAIGANQAPRALPNSIKDDKKEEWESF</sequence>
<dbReference type="Proteomes" id="UP000269199">
    <property type="component" value="Chromosome"/>
</dbReference>
<dbReference type="GO" id="GO:0005886">
    <property type="term" value="C:plasma membrane"/>
    <property type="evidence" value="ECO:0007669"/>
    <property type="project" value="TreeGrafter"/>
</dbReference>
<dbReference type="InterPro" id="IPR047347">
    <property type="entry name" value="YvaQ-like_sensor"/>
</dbReference>
<keyword evidence="5" id="KW-0175">Coiled coil</keyword>
<feature type="domain" description="HAMP" evidence="9">
    <location>
        <begin position="212"/>
        <end position="264"/>
    </location>
</feature>
<dbReference type="Pfam" id="PF00015">
    <property type="entry name" value="MCPsignal"/>
    <property type="match status" value="1"/>
</dbReference>
<dbReference type="PANTHER" id="PTHR43531:SF14">
    <property type="entry name" value="METHYL-ACCEPTING CHEMOTAXIS PROTEIN I-RELATED"/>
    <property type="match status" value="1"/>
</dbReference>
<dbReference type="PROSITE" id="PS50111">
    <property type="entry name" value="CHEMOTAXIS_TRANSDUC_2"/>
    <property type="match status" value="1"/>
</dbReference>
<dbReference type="EMBL" id="CP024996">
    <property type="protein sequence ID" value="AYR25697.1"/>
    <property type="molecule type" value="Genomic_DNA"/>
</dbReference>